<dbReference type="EnsemblMetazoa" id="XM_022790601">
    <property type="protein sequence ID" value="XP_022646336"/>
    <property type="gene ID" value="LOC111244047"/>
</dbReference>
<dbReference type="RefSeq" id="XP_022646336.1">
    <property type="nucleotide sequence ID" value="XM_022790601.1"/>
</dbReference>
<feature type="region of interest" description="Disordered" evidence="1">
    <location>
        <begin position="13"/>
        <end position="62"/>
    </location>
</feature>
<accession>A0A7M7J3E5</accession>
<feature type="compositionally biased region" description="Basic and acidic residues" evidence="1">
    <location>
        <begin position="52"/>
        <end position="62"/>
    </location>
</feature>
<dbReference type="OrthoDB" id="10592580at2759"/>
<evidence type="ECO:0000256" key="1">
    <source>
        <dbReference type="SAM" id="MobiDB-lite"/>
    </source>
</evidence>
<dbReference type="GeneID" id="111244047"/>
<proteinExistence type="predicted"/>
<dbReference type="KEGG" id="vde:111244047"/>
<protein>
    <submittedName>
        <fullName evidence="2">Uncharacterized protein</fullName>
    </submittedName>
</protein>
<dbReference type="InParanoid" id="A0A7M7J3E5"/>
<dbReference type="Proteomes" id="UP000594260">
    <property type="component" value="Unplaced"/>
</dbReference>
<keyword evidence="3" id="KW-1185">Reference proteome</keyword>
<evidence type="ECO:0000313" key="3">
    <source>
        <dbReference type="Proteomes" id="UP000594260"/>
    </source>
</evidence>
<dbReference type="AlphaFoldDB" id="A0A7M7J3E5"/>
<reference evidence="2" key="1">
    <citation type="submission" date="2021-01" db="UniProtKB">
        <authorList>
            <consortium name="EnsemblMetazoa"/>
        </authorList>
    </citation>
    <scope>IDENTIFICATION</scope>
</reference>
<sequence>MKFGDVSQLCGEKRRLHVPISEETNQEDDATSQITQADDRDIDTSQTPTQQKQEKRESQQEELRKLQMELEQLEIRAVQLDKEEDHLRTIIKEENKLKKEIEELQADVYRIEKEKDTVMERGRLLKDQAKLLGKESMSKRAECEQLEMKIQQTQTEHLMTMCTLHVKSTRDLRIALSRSQGAVHLFDSKLLSPRELQDRIEKTRNETTSYNELIERTTNVMDRLENSECDHFILEQQEGKDLLNFFRIVKEVYVKELSALDQAAGRFAKCAELKILRKL</sequence>
<name>A0A7M7J3E5_VARDE</name>
<organism evidence="2 3">
    <name type="scientific">Varroa destructor</name>
    <name type="common">Honeybee mite</name>
    <dbReference type="NCBI Taxonomy" id="109461"/>
    <lineage>
        <taxon>Eukaryota</taxon>
        <taxon>Metazoa</taxon>
        <taxon>Ecdysozoa</taxon>
        <taxon>Arthropoda</taxon>
        <taxon>Chelicerata</taxon>
        <taxon>Arachnida</taxon>
        <taxon>Acari</taxon>
        <taxon>Parasitiformes</taxon>
        <taxon>Mesostigmata</taxon>
        <taxon>Gamasina</taxon>
        <taxon>Dermanyssoidea</taxon>
        <taxon>Varroidae</taxon>
        <taxon>Varroa</taxon>
    </lineage>
</organism>
<evidence type="ECO:0000313" key="2">
    <source>
        <dbReference type="EnsemblMetazoa" id="XP_022646336"/>
    </source>
</evidence>